<evidence type="ECO:0000313" key="1">
    <source>
        <dbReference type="EMBL" id="MCH4811293.1"/>
    </source>
</evidence>
<dbReference type="Gene3D" id="2.70.98.10">
    <property type="match status" value="1"/>
</dbReference>
<keyword evidence="2" id="KW-1185">Reference proteome</keyword>
<dbReference type="Proteomes" id="UP001320609">
    <property type="component" value="Unassembled WGS sequence"/>
</dbReference>
<organism evidence="1 2">
    <name type="scientific">Vreelandella neptunia</name>
    <dbReference type="NCBI Taxonomy" id="115551"/>
    <lineage>
        <taxon>Bacteria</taxon>
        <taxon>Pseudomonadati</taxon>
        <taxon>Pseudomonadota</taxon>
        <taxon>Gammaproteobacteria</taxon>
        <taxon>Oceanospirillales</taxon>
        <taxon>Halomonadaceae</taxon>
        <taxon>Vreelandella</taxon>
    </lineage>
</organism>
<dbReference type="EMBL" id="JAKVTW010000004">
    <property type="protein sequence ID" value="MCH4811293.1"/>
    <property type="molecule type" value="Genomic_DNA"/>
</dbReference>
<dbReference type="CDD" id="cd09021">
    <property type="entry name" value="Aldose_epim_Ec_YphB"/>
    <property type="match status" value="1"/>
</dbReference>
<dbReference type="InterPro" id="IPR014718">
    <property type="entry name" value="GH-type_carb-bd"/>
</dbReference>
<sequence length="294" mass="32829">MTVTLNNGQLRLEVNPSVGGSVVRFEALTEHGAVALMRTGQATERDPNQLAMYPLIPWSNRIAGGGFHWQGNDYSFAAELAGEPLPIHGDGWKREWQILEQTDNTLCLGLRSNEQPPFNYTAELCYCLKGSQLAVSIEVTHLGKTPAPYGLGLHPWFVRAEGTRIEASAEGVWEVDAAQLPTRWRHIATGEAWDFAKSRPLPVDKIDNLFTGWDGYARLHLPQEDGALTLLVNAEPSVSRYLVFSPDKNADFFCFEPVDHDVNAHHYDDLSAHGLVELAEGEKHTYHCLFHWIS</sequence>
<dbReference type="Pfam" id="PF01263">
    <property type="entry name" value="Aldose_epim"/>
    <property type="match status" value="1"/>
</dbReference>
<accession>A0ABS9S5M5</accession>
<dbReference type="RefSeq" id="WP_240717682.1">
    <property type="nucleotide sequence ID" value="NZ_JAKVTW010000004.1"/>
</dbReference>
<proteinExistence type="predicted"/>
<dbReference type="SUPFAM" id="SSF74650">
    <property type="entry name" value="Galactose mutarotase-like"/>
    <property type="match status" value="1"/>
</dbReference>
<dbReference type="InterPro" id="IPR011013">
    <property type="entry name" value="Gal_mutarotase_sf_dom"/>
</dbReference>
<reference evidence="1 2" key="1">
    <citation type="submission" date="2022-03" db="EMBL/GenBank/DDBJ databases">
        <title>Genomic signatures underlying metal tolerance in selected Arctic bacterial isolates.</title>
        <authorList>
            <person name="Thomas F.A."/>
            <person name="Venkatachalam S."/>
            <person name="Krishnan K.P."/>
        </authorList>
    </citation>
    <scope>NUCLEOTIDE SEQUENCE [LARGE SCALE GENOMIC DNA]</scope>
    <source>
        <strain evidence="1 2">HM116</strain>
    </source>
</reference>
<evidence type="ECO:0000313" key="2">
    <source>
        <dbReference type="Proteomes" id="UP001320609"/>
    </source>
</evidence>
<name>A0ABS9S5M5_9GAMM</name>
<dbReference type="InterPro" id="IPR008183">
    <property type="entry name" value="Aldose_1/G6P_1-epimerase"/>
</dbReference>
<comment type="caution">
    <text evidence="1">The sequence shown here is derived from an EMBL/GenBank/DDBJ whole genome shotgun (WGS) entry which is preliminary data.</text>
</comment>
<gene>
    <name evidence="1" type="ORF">MLE19_08130</name>
</gene>
<protein>
    <submittedName>
        <fullName evidence="1">Aldose 1-epimerase</fullName>
    </submittedName>
</protein>